<reference evidence="2 3" key="1">
    <citation type="journal article" date="2015" name="Sci. Rep.">
        <title>Genome of the facultative scuticociliatosis pathogen Pseudocohnilembus persalinus provides insight into its virulence through horizontal gene transfer.</title>
        <authorList>
            <person name="Xiong J."/>
            <person name="Wang G."/>
            <person name="Cheng J."/>
            <person name="Tian M."/>
            <person name="Pan X."/>
            <person name="Warren A."/>
            <person name="Jiang C."/>
            <person name="Yuan D."/>
            <person name="Miao W."/>
        </authorList>
    </citation>
    <scope>NUCLEOTIDE SEQUENCE [LARGE SCALE GENOMIC DNA]</scope>
    <source>
        <strain evidence="2">36N120E</strain>
    </source>
</reference>
<dbReference type="EMBL" id="LDAU01000109">
    <property type="protein sequence ID" value="KRX05334.1"/>
    <property type="molecule type" value="Genomic_DNA"/>
</dbReference>
<sequence>MSANGIIKKILESTNNEQIEQLLSGNSVHYTEKQVQIIYNKIQSFDNTKIVIKNKLNEHPFGISIQCLHFKSKKCPFRQIFKQTKNKDHYYYYSKLNTFKHDKHDYKDYQSKLLDKNKDFINSNIEKIEQIFEELLQEKKQFNKYNLKPQDFKSYIQQKDKQFYDKLFDGNLNKEGRAGIIKFFQNIFYNKIRKKYIGNSEQNQKSQKCQQKAVKNLALQVQGFQDNDEQENKQNINNNIQQKVTKKITKSTKKYQQSFQKRKLKKNVNKINQQLKGKQEQRDEFKQKKSDIQRQDMEIELEYEFGKVKKKVKLNNKKNIKESKRWKNKELKILKLQEIKEEIFQEEENDSQLLQVQQIQQKQQISQQYQNQLQLQDIIQDNVINNINNEDVFQNQQNFSVDHYYN</sequence>
<keyword evidence="1" id="KW-0175">Coiled coil</keyword>
<feature type="coiled-coil region" evidence="1">
    <location>
        <begin position="261"/>
        <end position="295"/>
    </location>
</feature>
<evidence type="ECO:0000256" key="1">
    <source>
        <dbReference type="SAM" id="Coils"/>
    </source>
</evidence>
<evidence type="ECO:0000313" key="3">
    <source>
        <dbReference type="Proteomes" id="UP000054937"/>
    </source>
</evidence>
<proteinExistence type="predicted"/>
<organism evidence="2 3">
    <name type="scientific">Pseudocohnilembus persalinus</name>
    <name type="common">Ciliate</name>
    <dbReference type="NCBI Taxonomy" id="266149"/>
    <lineage>
        <taxon>Eukaryota</taxon>
        <taxon>Sar</taxon>
        <taxon>Alveolata</taxon>
        <taxon>Ciliophora</taxon>
        <taxon>Intramacronucleata</taxon>
        <taxon>Oligohymenophorea</taxon>
        <taxon>Scuticociliatia</taxon>
        <taxon>Philasterida</taxon>
        <taxon>Pseudocohnilembidae</taxon>
        <taxon>Pseudocohnilembus</taxon>
    </lineage>
</organism>
<keyword evidence="3" id="KW-1185">Reference proteome</keyword>
<evidence type="ECO:0000313" key="2">
    <source>
        <dbReference type="EMBL" id="KRX05334.1"/>
    </source>
</evidence>
<accession>A0A0V0QSZ6</accession>
<name>A0A0V0QSZ6_PSEPJ</name>
<gene>
    <name evidence="2" type="ORF">PPERSA_00635</name>
</gene>
<comment type="caution">
    <text evidence="2">The sequence shown here is derived from an EMBL/GenBank/DDBJ whole genome shotgun (WGS) entry which is preliminary data.</text>
</comment>
<protein>
    <submittedName>
        <fullName evidence="2">Uncharacterized protein</fullName>
    </submittedName>
</protein>
<feature type="coiled-coil region" evidence="1">
    <location>
        <begin position="118"/>
        <end position="145"/>
    </location>
</feature>
<dbReference type="Proteomes" id="UP000054937">
    <property type="component" value="Unassembled WGS sequence"/>
</dbReference>
<dbReference type="AlphaFoldDB" id="A0A0V0QSZ6"/>
<dbReference type="InParanoid" id="A0A0V0QSZ6"/>